<sequence>MPDTSTNVLPPEELTQEVIGQLNDAAAAFLAGQFQPARDDEPARPLPVPYVAKHRLNEDLHTRTITPAKVSAALTDVPVPLERRRPGAALAGLPVDEPARRASRLLRFLGAKP</sequence>
<proteinExistence type="predicted"/>
<gene>
    <name evidence="1" type="ORF">Ato02nite_021450</name>
</gene>
<evidence type="ECO:0000313" key="1">
    <source>
        <dbReference type="EMBL" id="GIM90352.1"/>
    </source>
</evidence>
<accession>A0A919T7Y7</accession>
<dbReference type="RefSeq" id="WP_213006288.1">
    <property type="nucleotide sequence ID" value="NZ_BOQN01000027.1"/>
</dbReference>
<evidence type="ECO:0000313" key="2">
    <source>
        <dbReference type="Proteomes" id="UP000677082"/>
    </source>
</evidence>
<comment type="caution">
    <text evidence="1">The sequence shown here is derived from an EMBL/GenBank/DDBJ whole genome shotgun (WGS) entry which is preliminary data.</text>
</comment>
<dbReference type="AlphaFoldDB" id="A0A919T7Y7"/>
<keyword evidence="2" id="KW-1185">Reference proteome</keyword>
<name>A0A919T7Y7_9ACTN</name>
<reference evidence="1 2" key="1">
    <citation type="submission" date="2021-03" db="EMBL/GenBank/DDBJ databases">
        <title>Whole genome shotgun sequence of Actinoplanes toevensis NBRC 105298.</title>
        <authorList>
            <person name="Komaki H."/>
            <person name="Tamura T."/>
        </authorList>
    </citation>
    <scope>NUCLEOTIDE SEQUENCE [LARGE SCALE GENOMIC DNA]</scope>
    <source>
        <strain evidence="1 2">NBRC 105298</strain>
    </source>
</reference>
<protein>
    <submittedName>
        <fullName evidence="1">Uncharacterized protein</fullName>
    </submittedName>
</protein>
<organism evidence="1 2">
    <name type="scientific">Paractinoplanes toevensis</name>
    <dbReference type="NCBI Taxonomy" id="571911"/>
    <lineage>
        <taxon>Bacteria</taxon>
        <taxon>Bacillati</taxon>
        <taxon>Actinomycetota</taxon>
        <taxon>Actinomycetes</taxon>
        <taxon>Micromonosporales</taxon>
        <taxon>Micromonosporaceae</taxon>
        <taxon>Paractinoplanes</taxon>
    </lineage>
</organism>
<dbReference type="EMBL" id="BOQN01000027">
    <property type="protein sequence ID" value="GIM90352.1"/>
    <property type="molecule type" value="Genomic_DNA"/>
</dbReference>
<dbReference type="Proteomes" id="UP000677082">
    <property type="component" value="Unassembled WGS sequence"/>
</dbReference>